<dbReference type="Pfam" id="PF04829">
    <property type="entry name" value="PT-VENN"/>
    <property type="match status" value="1"/>
</dbReference>
<dbReference type="Pfam" id="PF13332">
    <property type="entry name" value="Fil_haemagg_2"/>
    <property type="match status" value="1"/>
</dbReference>
<protein>
    <submittedName>
        <fullName evidence="8">Hemagglutinin repeat-containing protein</fullName>
    </submittedName>
</protein>
<keyword evidence="2" id="KW-0800">Toxin</keyword>
<organism evidence="8 9">
    <name type="scientific">Dickeya chrysanthemi</name>
    <name type="common">Pectobacterium chrysanthemi</name>
    <name type="synonym">Erwinia chrysanthemi</name>
    <dbReference type="NCBI Taxonomy" id="556"/>
    <lineage>
        <taxon>Bacteria</taxon>
        <taxon>Pseudomonadati</taxon>
        <taxon>Pseudomonadota</taxon>
        <taxon>Gammaproteobacteria</taxon>
        <taxon>Enterobacterales</taxon>
        <taxon>Pectobacteriaceae</taxon>
        <taxon>Dickeya</taxon>
    </lineage>
</organism>
<dbReference type="Proteomes" id="UP001359469">
    <property type="component" value="Unassembled WGS sequence"/>
</dbReference>
<evidence type="ECO:0000313" key="9">
    <source>
        <dbReference type="Proteomes" id="UP001359469"/>
    </source>
</evidence>
<evidence type="ECO:0000313" key="8">
    <source>
        <dbReference type="EMBL" id="MEI7066042.1"/>
    </source>
</evidence>
<keyword evidence="4" id="KW-0843">Virulence</keyword>
<keyword evidence="3" id="KW-1266">Target cell cytoplasm</keyword>
<reference evidence="8 9" key="1">
    <citation type="submission" date="2024-03" db="EMBL/GenBank/DDBJ databases">
        <title>Analysis of soft rot Pectobacteriaceae population diversity in US potato growing regions between 2016 and 2022.</title>
        <authorList>
            <person name="Ma X."/>
            <person name="Zhang X."/>
            <person name="Stodghill P."/>
            <person name="Rioux R."/>
            <person name="Babler B."/>
            <person name="Shrestha S."/>
            <person name="Babler B."/>
            <person name="Rivedal H."/>
            <person name="Frost K."/>
            <person name="Hao J."/>
            <person name="Secor G."/>
            <person name="Swingle B."/>
        </authorList>
    </citation>
    <scope>NUCLEOTIDE SEQUENCE [LARGE SCALE GENOMIC DNA]</scope>
    <source>
        <strain evidence="8 9">SR64</strain>
    </source>
</reference>
<proteinExistence type="predicted"/>
<comment type="subcellular location">
    <subcellularLocation>
        <location evidence="1">Target cell</location>
        <location evidence="1">Target cell cytoplasm</location>
    </subcellularLocation>
</comment>
<evidence type="ECO:0000259" key="6">
    <source>
        <dbReference type="Pfam" id="PF04829"/>
    </source>
</evidence>
<comment type="caution">
    <text evidence="8">The sequence shown here is derived from an EMBL/GenBank/DDBJ whole genome shotgun (WGS) entry which is preliminary data.</text>
</comment>
<feature type="domain" description="DUF6862" evidence="7">
    <location>
        <begin position="708"/>
        <end position="779"/>
    </location>
</feature>
<dbReference type="InterPro" id="IPR025157">
    <property type="entry name" value="Hemagglutinin_rpt"/>
</dbReference>
<sequence length="1015" mass="104659">VSLTGTDVIAARDIDLSGRNVTVTPGHDVRRTTQTLEQKQSGLTIALSGSVGGALNSMVETVQAVSRESDSRLKSLAGVKAALSAGQGAQATRLALAQREAAGAKTAAGGGEDGAQPQAVGVSISYGSQSSRSEQRQTQETVSGSSVTAGDNLRIRATDGDITVVGSQLKAGQDLTLAATQDIRLLSGANTQHTEGSNQSRGGSIGVSIGVSASGSFGLSVSASVNAAKGNLRGDGLTHTESLLEAGRTAVLGSGRDTTLQGAQVSAETITARVGRDLLVRSEQDSDRYDSKQQSVSAGVTIPIYGGGGGASFSFSRDKVHSNFDSVQEQSGLFAGTGGYDIHVGSHTQLDGGAIASTAGADRSRLETGTLGFSNIDNRAEYSASHTGGGFSTSAPVGLQVLSNVGGLMLAGANQSGASSGTTYAAVSDGTLIIRDRAGQQQDVGGLSRDTAGANSGALNPIFDREKVESRLRQAQLLSDIGTQVLDIASTEGAIAATKAANARLAETPAEARQAKADELAKASPGKAVTQEAVTQALYQEYYNASLNDSVYRTGGPVRQGIQAAVAALQGVLAGNVAQAVTGAAAPYVAEEIHRQTTDAAGNTNVMANTLAHALLGAVVAQAGGNNALAGAAGEAGGELAARALMEGLYPGKKADELNEDQRQLLSTLSTIAGGLAAGVVGNSGTDAVQGAQSAQVAVENNYLSVSEKSELEIAKQKLRDSKDPAEREQAEKDVARLTELDISRDKKVIAACGNGNAASAGCAAARLEAYQAKVEYENTGPYNSRASQQYGDAYGQIVNLLNITSVDAQNQQQVRDAMVNYAMKQLGVDKATAEQYISTYDGIKIIAASVSPIIIGEAAKTRLTDLVGKVNSSEVGQTSRIVKTYGPHEEGPLGNPNDLNSAASTFRSGTYAEKVAEEDMYLYRDYGGKARVNGRYWTLEPSKGPVQSQIDSAVLPEWGNSFENQAIMKIPKGTKFYEGPAAPQTGTKGTRPELIGGGTQVYLPSLKDEWIIKK</sequence>
<feature type="non-terminal residue" evidence="8">
    <location>
        <position position="1"/>
    </location>
</feature>
<keyword evidence="9" id="KW-1185">Reference proteome</keyword>
<dbReference type="Pfam" id="PF21726">
    <property type="entry name" value="DUF6862"/>
    <property type="match status" value="1"/>
</dbReference>
<gene>
    <name evidence="8" type="ORF">WCU84_20705</name>
</gene>
<dbReference type="InterPro" id="IPR006914">
    <property type="entry name" value="VENN_dom"/>
</dbReference>
<evidence type="ECO:0000256" key="3">
    <source>
        <dbReference type="ARBA" id="ARBA00022913"/>
    </source>
</evidence>
<feature type="compositionally biased region" description="Low complexity" evidence="5">
    <location>
        <begin position="128"/>
        <end position="141"/>
    </location>
</feature>
<evidence type="ECO:0000256" key="1">
    <source>
        <dbReference type="ARBA" id="ARBA00004219"/>
    </source>
</evidence>
<feature type="domain" description="VENN motif-containing" evidence="6">
    <location>
        <begin position="656"/>
        <end position="705"/>
    </location>
</feature>
<accession>A0ABU8JRG9</accession>
<evidence type="ECO:0000256" key="5">
    <source>
        <dbReference type="SAM" id="MobiDB-lite"/>
    </source>
</evidence>
<evidence type="ECO:0000256" key="2">
    <source>
        <dbReference type="ARBA" id="ARBA00022656"/>
    </source>
</evidence>
<feature type="region of interest" description="Disordered" evidence="5">
    <location>
        <begin position="125"/>
        <end position="147"/>
    </location>
</feature>
<dbReference type="InterPro" id="IPR049271">
    <property type="entry name" value="DUF6862"/>
</dbReference>
<name>A0ABU8JRG9_DICCH</name>
<dbReference type="RefSeq" id="WP_336730565.1">
    <property type="nucleotide sequence ID" value="NZ_JBBBOO010000034.1"/>
</dbReference>
<evidence type="ECO:0000259" key="7">
    <source>
        <dbReference type="Pfam" id="PF21726"/>
    </source>
</evidence>
<dbReference type="EMBL" id="JBBBOO010000034">
    <property type="protein sequence ID" value="MEI7066042.1"/>
    <property type="molecule type" value="Genomic_DNA"/>
</dbReference>
<evidence type="ECO:0000256" key="4">
    <source>
        <dbReference type="ARBA" id="ARBA00023026"/>
    </source>
</evidence>